<dbReference type="EMBL" id="MU858052">
    <property type="protein sequence ID" value="KAK4218674.1"/>
    <property type="molecule type" value="Genomic_DNA"/>
</dbReference>
<organism evidence="2 3">
    <name type="scientific">Rhypophila decipiens</name>
    <dbReference type="NCBI Taxonomy" id="261697"/>
    <lineage>
        <taxon>Eukaryota</taxon>
        <taxon>Fungi</taxon>
        <taxon>Dikarya</taxon>
        <taxon>Ascomycota</taxon>
        <taxon>Pezizomycotina</taxon>
        <taxon>Sordariomycetes</taxon>
        <taxon>Sordariomycetidae</taxon>
        <taxon>Sordariales</taxon>
        <taxon>Naviculisporaceae</taxon>
        <taxon>Rhypophila</taxon>
    </lineage>
</organism>
<dbReference type="Pfam" id="PF00107">
    <property type="entry name" value="ADH_zinc_N"/>
    <property type="match status" value="1"/>
</dbReference>
<dbReference type="InterPro" id="IPR013154">
    <property type="entry name" value="ADH-like_N"/>
</dbReference>
<dbReference type="FunFam" id="3.40.50.720:FF:000481">
    <property type="entry name" value="Alcohol dehydrogenase, variant"/>
    <property type="match status" value="1"/>
</dbReference>
<dbReference type="GO" id="GO:0016491">
    <property type="term" value="F:oxidoreductase activity"/>
    <property type="evidence" value="ECO:0007669"/>
    <property type="project" value="InterPro"/>
</dbReference>
<dbReference type="PANTHER" id="PTHR45033:SF3">
    <property type="entry name" value="DEHYDROGENASE, PUTATIVE (AFU_ORTHOLOGUE AFUA_2G13270)-RELATED"/>
    <property type="match status" value="1"/>
</dbReference>
<dbReference type="Gene3D" id="3.90.180.10">
    <property type="entry name" value="Medium-chain alcohol dehydrogenases, catalytic domain"/>
    <property type="match status" value="1"/>
</dbReference>
<name>A0AAN6YG33_9PEZI</name>
<dbReference type="Proteomes" id="UP001301769">
    <property type="component" value="Unassembled WGS sequence"/>
</dbReference>
<protein>
    <submittedName>
        <fullName evidence="2">Alcohol dehydrogenase</fullName>
    </submittedName>
</protein>
<evidence type="ECO:0000259" key="1">
    <source>
        <dbReference type="SMART" id="SM00829"/>
    </source>
</evidence>
<reference evidence="2" key="2">
    <citation type="submission" date="2023-05" db="EMBL/GenBank/DDBJ databases">
        <authorList>
            <consortium name="Lawrence Berkeley National Laboratory"/>
            <person name="Steindorff A."/>
            <person name="Hensen N."/>
            <person name="Bonometti L."/>
            <person name="Westerberg I."/>
            <person name="Brannstrom I.O."/>
            <person name="Guillou S."/>
            <person name="Cros-Aarteil S."/>
            <person name="Calhoun S."/>
            <person name="Haridas S."/>
            <person name="Kuo A."/>
            <person name="Mondo S."/>
            <person name="Pangilinan J."/>
            <person name="Riley R."/>
            <person name="Labutti K."/>
            <person name="Andreopoulos B."/>
            <person name="Lipzen A."/>
            <person name="Chen C."/>
            <person name="Yanf M."/>
            <person name="Daum C."/>
            <person name="Ng V."/>
            <person name="Clum A."/>
            <person name="Ohm R."/>
            <person name="Martin F."/>
            <person name="Silar P."/>
            <person name="Natvig D."/>
            <person name="Lalanne C."/>
            <person name="Gautier V."/>
            <person name="Ament-Velasquez S.L."/>
            <person name="Kruys A."/>
            <person name="Hutchinson M.I."/>
            <person name="Powell A.J."/>
            <person name="Barry K."/>
            <person name="Miller A.N."/>
            <person name="Grigoriev I.V."/>
            <person name="Debuchy R."/>
            <person name="Gladieux P."/>
            <person name="Thoren M.H."/>
            <person name="Johannesson H."/>
        </authorList>
    </citation>
    <scope>NUCLEOTIDE SEQUENCE</scope>
    <source>
        <strain evidence="2">PSN293</strain>
    </source>
</reference>
<dbReference type="InterPro" id="IPR036291">
    <property type="entry name" value="NAD(P)-bd_dom_sf"/>
</dbReference>
<dbReference type="AlphaFoldDB" id="A0AAN6YG33"/>
<accession>A0AAN6YG33</accession>
<dbReference type="InterPro" id="IPR020843">
    <property type="entry name" value="ER"/>
</dbReference>
<dbReference type="SUPFAM" id="SSF51735">
    <property type="entry name" value="NAD(P)-binding Rossmann-fold domains"/>
    <property type="match status" value="1"/>
</dbReference>
<reference evidence="2" key="1">
    <citation type="journal article" date="2023" name="Mol. Phylogenet. Evol.">
        <title>Genome-scale phylogeny and comparative genomics of the fungal order Sordariales.</title>
        <authorList>
            <person name="Hensen N."/>
            <person name="Bonometti L."/>
            <person name="Westerberg I."/>
            <person name="Brannstrom I.O."/>
            <person name="Guillou S."/>
            <person name="Cros-Aarteil S."/>
            <person name="Calhoun S."/>
            <person name="Haridas S."/>
            <person name="Kuo A."/>
            <person name="Mondo S."/>
            <person name="Pangilinan J."/>
            <person name="Riley R."/>
            <person name="LaButti K."/>
            <person name="Andreopoulos B."/>
            <person name="Lipzen A."/>
            <person name="Chen C."/>
            <person name="Yan M."/>
            <person name="Daum C."/>
            <person name="Ng V."/>
            <person name="Clum A."/>
            <person name="Steindorff A."/>
            <person name="Ohm R.A."/>
            <person name="Martin F."/>
            <person name="Silar P."/>
            <person name="Natvig D.O."/>
            <person name="Lalanne C."/>
            <person name="Gautier V."/>
            <person name="Ament-Velasquez S.L."/>
            <person name="Kruys A."/>
            <person name="Hutchinson M.I."/>
            <person name="Powell A.J."/>
            <person name="Barry K."/>
            <person name="Miller A.N."/>
            <person name="Grigoriev I.V."/>
            <person name="Debuchy R."/>
            <person name="Gladieux P."/>
            <person name="Hiltunen Thoren M."/>
            <person name="Johannesson H."/>
        </authorList>
    </citation>
    <scope>NUCLEOTIDE SEQUENCE</scope>
    <source>
        <strain evidence="2">PSN293</strain>
    </source>
</reference>
<dbReference type="SUPFAM" id="SSF50129">
    <property type="entry name" value="GroES-like"/>
    <property type="match status" value="1"/>
</dbReference>
<keyword evidence="3" id="KW-1185">Reference proteome</keyword>
<dbReference type="SMART" id="SM00829">
    <property type="entry name" value="PKS_ER"/>
    <property type="match status" value="1"/>
</dbReference>
<evidence type="ECO:0000313" key="2">
    <source>
        <dbReference type="EMBL" id="KAK4218674.1"/>
    </source>
</evidence>
<dbReference type="PANTHER" id="PTHR45033">
    <property type="match status" value="1"/>
</dbReference>
<dbReference type="InterPro" id="IPR013149">
    <property type="entry name" value="ADH-like_C"/>
</dbReference>
<dbReference type="InterPro" id="IPR052711">
    <property type="entry name" value="Zinc_ADH-like"/>
</dbReference>
<dbReference type="Pfam" id="PF08240">
    <property type="entry name" value="ADH_N"/>
    <property type="match status" value="1"/>
</dbReference>
<dbReference type="InterPro" id="IPR011032">
    <property type="entry name" value="GroES-like_sf"/>
</dbReference>
<comment type="caution">
    <text evidence="2">The sequence shown here is derived from an EMBL/GenBank/DDBJ whole genome shotgun (WGS) entry which is preliminary data.</text>
</comment>
<gene>
    <name evidence="2" type="ORF">QBC37DRAFT_191082</name>
</gene>
<feature type="domain" description="Enoyl reductase (ER)" evidence="1">
    <location>
        <begin position="16"/>
        <end position="357"/>
    </location>
</feature>
<evidence type="ECO:0000313" key="3">
    <source>
        <dbReference type="Proteomes" id="UP001301769"/>
    </source>
</evidence>
<proteinExistence type="predicted"/>
<sequence>MPISLTVKKIDGKPGQVYYPLQINTIPKPVPKAGEILVKLSAAALNHRDFFIRQHLYPGISFDHPLLADGYGTVIELGPNPSSTASSLLGKNVLLTTTRGWESDPSGPEDPSAYSVIGGAARYDAGTAQEYIVVPEDEVVEAPGHLSSVEGAALPLVGVTAWRALVTKCFNGDVSAVKGKNVLVTGIGGGVALQTLQFAVEMGAHVYVTSSSLEKIEKAKKMGARGGVNYRDGDWEKQLLGLLPKERKFLDCVVDGAGGDIVSRSCKVLKNGGIISCYGMTLGPKMDWVAMGFLKNIELRGTAMGSKKEFREMIQFVGEKKIRPVVSRVVKGLDNVEGIDGLFEDMRAGKQFGKLVILIEGESGDSPKL</sequence>
<dbReference type="Gene3D" id="3.40.50.720">
    <property type="entry name" value="NAD(P)-binding Rossmann-like Domain"/>
    <property type="match status" value="1"/>
</dbReference>